<keyword evidence="4" id="KW-0804">Transcription</keyword>
<feature type="domain" description="WRKY" evidence="7">
    <location>
        <begin position="134"/>
        <end position="191"/>
    </location>
</feature>
<protein>
    <recommendedName>
        <fullName evidence="7">WRKY domain-containing protein</fullName>
    </recommendedName>
</protein>
<dbReference type="PROSITE" id="PS50811">
    <property type="entry name" value="WRKY"/>
    <property type="match status" value="1"/>
</dbReference>
<proteinExistence type="predicted"/>
<reference evidence="8 9" key="1">
    <citation type="submission" date="2024-11" db="EMBL/GenBank/DDBJ databases">
        <title>A near-complete genome assembly of Cinchona calisaya.</title>
        <authorList>
            <person name="Lian D.C."/>
            <person name="Zhao X.W."/>
            <person name="Wei L."/>
        </authorList>
    </citation>
    <scope>NUCLEOTIDE SEQUENCE [LARGE SCALE GENOMIC DNA]</scope>
    <source>
        <tissue evidence="8">Nenye</tissue>
    </source>
</reference>
<dbReference type="InterPro" id="IPR036576">
    <property type="entry name" value="WRKY_dom_sf"/>
</dbReference>
<evidence type="ECO:0000256" key="4">
    <source>
        <dbReference type="ARBA" id="ARBA00023163"/>
    </source>
</evidence>
<evidence type="ECO:0000256" key="3">
    <source>
        <dbReference type="ARBA" id="ARBA00023125"/>
    </source>
</evidence>
<dbReference type="AlphaFoldDB" id="A0ABD2XUZ8"/>
<dbReference type="Pfam" id="PF03106">
    <property type="entry name" value="WRKY"/>
    <property type="match status" value="1"/>
</dbReference>
<keyword evidence="9" id="KW-1185">Reference proteome</keyword>
<accession>A0ABD2XUZ8</accession>
<dbReference type="InterPro" id="IPR003657">
    <property type="entry name" value="WRKY_dom"/>
</dbReference>
<dbReference type="GO" id="GO:0005634">
    <property type="term" value="C:nucleus"/>
    <property type="evidence" value="ECO:0007669"/>
    <property type="project" value="UniProtKB-SubCell"/>
</dbReference>
<evidence type="ECO:0000256" key="2">
    <source>
        <dbReference type="ARBA" id="ARBA00023015"/>
    </source>
</evidence>
<evidence type="ECO:0000256" key="1">
    <source>
        <dbReference type="ARBA" id="ARBA00004123"/>
    </source>
</evidence>
<dbReference type="PANTHER" id="PTHR32096:SF146">
    <property type="entry name" value="WRKY TRANSCRIPTION FACTOR 19-RELATED"/>
    <property type="match status" value="1"/>
</dbReference>
<dbReference type="Gene3D" id="2.20.25.80">
    <property type="entry name" value="WRKY domain"/>
    <property type="match status" value="1"/>
</dbReference>
<keyword evidence="3" id="KW-0238">DNA-binding</keyword>
<dbReference type="SUPFAM" id="SSF118290">
    <property type="entry name" value="WRKY DNA-binding domain"/>
    <property type="match status" value="1"/>
</dbReference>
<keyword evidence="2" id="KW-0805">Transcription regulation</keyword>
<feature type="region of interest" description="Disordered" evidence="6">
    <location>
        <begin position="1"/>
        <end position="22"/>
    </location>
</feature>
<sequence>MEVSEDEVMKPDHTDKATSLNRASFSLSSDTYLLEKARKLLRGNNRESSPSCSINSPTWNTQIALTVQSKLSLENGPEGQSQATVSVNGSPHIEDANENIKDFVEHVSKKRRREPVCTPQARVSPENELEVPPDDGYIWTKDGQNEILGAKFPRSYYRCKYKCSYMLNCSAEKIVQRSDDDPTRFVNTYIGTDTCNQNMTRLSPGSNIFNFNFFPSSSNASETQYNNANNSSNISSSLLLTNLFDYGNHHESGSSNKGFNLSDNVIPEYLSSSIPSLYTFSVQNHTISSDSTAIVSLQEAGRLGSKTSNASPSLYSSSVQNHIISPVFSATALLQEASRLDSKMSNAIPSPFKSWCKTTLRAQFSQQLHCFKRLIGWTLKQVTPTLHSTAPQ</sequence>
<dbReference type="SMART" id="SM00774">
    <property type="entry name" value="WRKY"/>
    <property type="match status" value="1"/>
</dbReference>
<dbReference type="EMBL" id="JBJUIK010000016">
    <property type="protein sequence ID" value="KAL3499242.1"/>
    <property type="molecule type" value="Genomic_DNA"/>
</dbReference>
<evidence type="ECO:0000313" key="8">
    <source>
        <dbReference type="EMBL" id="KAL3499242.1"/>
    </source>
</evidence>
<dbReference type="GO" id="GO:0003677">
    <property type="term" value="F:DNA binding"/>
    <property type="evidence" value="ECO:0007669"/>
    <property type="project" value="UniProtKB-KW"/>
</dbReference>
<comment type="caution">
    <text evidence="8">The sequence shown here is derived from an EMBL/GenBank/DDBJ whole genome shotgun (WGS) entry which is preliminary data.</text>
</comment>
<dbReference type="PANTHER" id="PTHR32096">
    <property type="entry name" value="WRKY TRANSCRIPTION FACTOR 30-RELATED-RELATED"/>
    <property type="match status" value="1"/>
</dbReference>
<organism evidence="8 9">
    <name type="scientific">Cinchona calisaya</name>
    <dbReference type="NCBI Taxonomy" id="153742"/>
    <lineage>
        <taxon>Eukaryota</taxon>
        <taxon>Viridiplantae</taxon>
        <taxon>Streptophyta</taxon>
        <taxon>Embryophyta</taxon>
        <taxon>Tracheophyta</taxon>
        <taxon>Spermatophyta</taxon>
        <taxon>Magnoliopsida</taxon>
        <taxon>eudicotyledons</taxon>
        <taxon>Gunneridae</taxon>
        <taxon>Pentapetalae</taxon>
        <taxon>asterids</taxon>
        <taxon>lamiids</taxon>
        <taxon>Gentianales</taxon>
        <taxon>Rubiaceae</taxon>
        <taxon>Cinchonoideae</taxon>
        <taxon>Cinchoneae</taxon>
        <taxon>Cinchona</taxon>
    </lineage>
</organism>
<dbReference type="Proteomes" id="UP001630127">
    <property type="component" value="Unassembled WGS sequence"/>
</dbReference>
<evidence type="ECO:0000259" key="7">
    <source>
        <dbReference type="PROSITE" id="PS50811"/>
    </source>
</evidence>
<gene>
    <name evidence="8" type="ORF">ACH5RR_038335</name>
</gene>
<dbReference type="InterPro" id="IPR044810">
    <property type="entry name" value="WRKY_plant"/>
</dbReference>
<evidence type="ECO:0000256" key="6">
    <source>
        <dbReference type="SAM" id="MobiDB-lite"/>
    </source>
</evidence>
<feature type="compositionally biased region" description="Basic and acidic residues" evidence="6">
    <location>
        <begin position="7"/>
        <end position="16"/>
    </location>
</feature>
<comment type="subcellular location">
    <subcellularLocation>
        <location evidence="1">Nucleus</location>
    </subcellularLocation>
</comment>
<evidence type="ECO:0000313" key="9">
    <source>
        <dbReference type="Proteomes" id="UP001630127"/>
    </source>
</evidence>
<name>A0ABD2XUZ8_9GENT</name>
<evidence type="ECO:0000256" key="5">
    <source>
        <dbReference type="ARBA" id="ARBA00023242"/>
    </source>
</evidence>
<keyword evidence="5" id="KW-0539">Nucleus</keyword>